<evidence type="ECO:0000313" key="3">
    <source>
        <dbReference type="EMBL" id="ETO15739.1"/>
    </source>
</evidence>
<keyword evidence="2" id="KW-1133">Transmembrane helix</keyword>
<proteinExistence type="predicted"/>
<feature type="transmembrane region" description="Helical" evidence="2">
    <location>
        <begin position="25"/>
        <end position="45"/>
    </location>
</feature>
<feature type="region of interest" description="Disordered" evidence="1">
    <location>
        <begin position="180"/>
        <end position="199"/>
    </location>
</feature>
<evidence type="ECO:0000256" key="2">
    <source>
        <dbReference type="SAM" id="Phobius"/>
    </source>
</evidence>
<keyword evidence="2" id="KW-0812">Transmembrane</keyword>
<keyword evidence="2" id="KW-0472">Membrane</keyword>
<organism evidence="3 4">
    <name type="scientific">Reticulomyxa filosa</name>
    <dbReference type="NCBI Taxonomy" id="46433"/>
    <lineage>
        <taxon>Eukaryota</taxon>
        <taxon>Sar</taxon>
        <taxon>Rhizaria</taxon>
        <taxon>Retaria</taxon>
        <taxon>Foraminifera</taxon>
        <taxon>Monothalamids</taxon>
        <taxon>Reticulomyxidae</taxon>
        <taxon>Reticulomyxa</taxon>
    </lineage>
</organism>
<dbReference type="AlphaFoldDB" id="X6MPF3"/>
<name>X6MPF3_RETFI</name>
<evidence type="ECO:0000313" key="4">
    <source>
        <dbReference type="Proteomes" id="UP000023152"/>
    </source>
</evidence>
<accession>X6MPF3</accession>
<comment type="caution">
    <text evidence="3">The sequence shown here is derived from an EMBL/GenBank/DDBJ whole genome shotgun (WGS) entry which is preliminary data.</text>
</comment>
<gene>
    <name evidence="3" type="ORF">RFI_21625</name>
</gene>
<keyword evidence="4" id="KW-1185">Reference proteome</keyword>
<protein>
    <submittedName>
        <fullName evidence="3">Uncharacterized protein</fullName>
    </submittedName>
</protein>
<dbReference type="EMBL" id="ASPP01018831">
    <property type="protein sequence ID" value="ETO15739.1"/>
    <property type="molecule type" value="Genomic_DNA"/>
</dbReference>
<evidence type="ECO:0000256" key="1">
    <source>
        <dbReference type="SAM" id="MobiDB-lite"/>
    </source>
</evidence>
<reference evidence="3 4" key="1">
    <citation type="journal article" date="2013" name="Curr. Biol.">
        <title>The Genome of the Foraminiferan Reticulomyxa filosa.</title>
        <authorList>
            <person name="Glockner G."/>
            <person name="Hulsmann N."/>
            <person name="Schleicher M."/>
            <person name="Noegel A.A."/>
            <person name="Eichinger L."/>
            <person name="Gallinger C."/>
            <person name="Pawlowski J."/>
            <person name="Sierra R."/>
            <person name="Euteneuer U."/>
            <person name="Pillet L."/>
            <person name="Moustafa A."/>
            <person name="Platzer M."/>
            <person name="Groth M."/>
            <person name="Szafranski K."/>
            <person name="Schliwa M."/>
        </authorList>
    </citation>
    <scope>NUCLEOTIDE SEQUENCE [LARGE SCALE GENOMIC DNA]</scope>
</reference>
<dbReference type="Proteomes" id="UP000023152">
    <property type="component" value="Unassembled WGS sequence"/>
</dbReference>
<sequence length="221" mass="26041">MNTCLSISTKLKDLNITLIEPNRKFLVRFFFFFFLKKNIYIYYYWVFFNGPLPETKSKSKLKKHPLRLVFVFSDLVILANEKWKVKKIVEMRTIDVRLGKHEREVLLCAITGRKPEVLRFSVFFLFLLLFDWVLSHEFECVHSSHNKDDVKEFITLINKNREKYHDDRARPSRSGNAMLKELAGLQSTSPSSKEHGGNQLLVKMKKSSDRSTLSVFDKVKQ</sequence>